<dbReference type="InterPro" id="IPR001623">
    <property type="entry name" value="DnaJ_domain"/>
</dbReference>
<dbReference type="PROSITE" id="PS50005">
    <property type="entry name" value="TPR"/>
    <property type="match status" value="6"/>
</dbReference>
<dbReference type="AlphaFoldDB" id="A0AAD5PJF3"/>
<dbReference type="PROSITE" id="PS00636">
    <property type="entry name" value="DNAJ_1"/>
    <property type="match status" value="1"/>
</dbReference>
<dbReference type="InterPro" id="IPR019734">
    <property type="entry name" value="TPR_rpt"/>
</dbReference>
<feature type="repeat" description="TPR" evidence="3">
    <location>
        <begin position="48"/>
        <end position="81"/>
    </location>
</feature>
<dbReference type="InterPro" id="IPR018253">
    <property type="entry name" value="DnaJ_domain_CS"/>
</dbReference>
<evidence type="ECO:0000256" key="4">
    <source>
        <dbReference type="SAM" id="MobiDB-lite"/>
    </source>
</evidence>
<feature type="region of interest" description="Disordered" evidence="4">
    <location>
        <begin position="506"/>
        <end position="527"/>
    </location>
</feature>
<gene>
    <name evidence="6" type="ORF">BDA99DRAFT_494079</name>
</gene>
<dbReference type="Gene3D" id="1.10.287.110">
    <property type="entry name" value="DnaJ domain"/>
    <property type="match status" value="1"/>
</dbReference>
<name>A0AAD5PJF3_9FUNG</name>
<dbReference type="EMBL" id="JAIXMP010000002">
    <property type="protein sequence ID" value="KAI9276765.1"/>
    <property type="molecule type" value="Genomic_DNA"/>
</dbReference>
<dbReference type="Pfam" id="PF00515">
    <property type="entry name" value="TPR_1"/>
    <property type="match status" value="1"/>
</dbReference>
<dbReference type="SUPFAM" id="SSF46565">
    <property type="entry name" value="Chaperone J-domain"/>
    <property type="match status" value="1"/>
</dbReference>
<feature type="repeat" description="TPR" evidence="3">
    <location>
        <begin position="283"/>
        <end position="316"/>
    </location>
</feature>
<proteinExistence type="predicted"/>
<dbReference type="PANTHER" id="PTHR45188:SF2">
    <property type="entry name" value="DNAJ HOMOLOG SUBFAMILY C MEMBER 7"/>
    <property type="match status" value="1"/>
</dbReference>
<evidence type="ECO:0000259" key="5">
    <source>
        <dbReference type="PROSITE" id="PS50076"/>
    </source>
</evidence>
<keyword evidence="7" id="KW-1185">Reference proteome</keyword>
<evidence type="ECO:0000313" key="7">
    <source>
        <dbReference type="Proteomes" id="UP001209540"/>
    </source>
</evidence>
<dbReference type="PROSITE" id="PS50076">
    <property type="entry name" value="DNAJ_2"/>
    <property type="match status" value="1"/>
</dbReference>
<feature type="repeat" description="TPR" evidence="3">
    <location>
        <begin position="245"/>
        <end position="278"/>
    </location>
</feature>
<dbReference type="Proteomes" id="UP001209540">
    <property type="component" value="Unassembled WGS sequence"/>
</dbReference>
<feature type="repeat" description="TPR" evidence="3">
    <location>
        <begin position="317"/>
        <end position="350"/>
    </location>
</feature>
<evidence type="ECO:0000256" key="3">
    <source>
        <dbReference type="PROSITE-ProRule" id="PRU00339"/>
    </source>
</evidence>
<protein>
    <recommendedName>
        <fullName evidence="5">J domain-containing protein</fullName>
    </recommendedName>
</protein>
<feature type="domain" description="J" evidence="5">
    <location>
        <begin position="371"/>
        <end position="436"/>
    </location>
</feature>
<organism evidence="6 7">
    <name type="scientific">Phascolomyces articulosus</name>
    <dbReference type="NCBI Taxonomy" id="60185"/>
    <lineage>
        <taxon>Eukaryota</taxon>
        <taxon>Fungi</taxon>
        <taxon>Fungi incertae sedis</taxon>
        <taxon>Mucoromycota</taxon>
        <taxon>Mucoromycotina</taxon>
        <taxon>Mucoromycetes</taxon>
        <taxon>Mucorales</taxon>
        <taxon>Lichtheimiaceae</taxon>
        <taxon>Phascolomyces</taxon>
    </lineage>
</organism>
<dbReference type="SUPFAM" id="SSF48452">
    <property type="entry name" value="TPR-like"/>
    <property type="match status" value="2"/>
</dbReference>
<comment type="caution">
    <text evidence="6">The sequence shown here is derived from an EMBL/GenBank/DDBJ whole genome shotgun (WGS) entry which is preliminary data.</text>
</comment>
<evidence type="ECO:0000256" key="2">
    <source>
        <dbReference type="ARBA" id="ARBA00022803"/>
    </source>
</evidence>
<reference evidence="6" key="1">
    <citation type="journal article" date="2022" name="IScience">
        <title>Evolution of zygomycete secretomes and the origins of terrestrial fungal ecologies.</title>
        <authorList>
            <person name="Chang Y."/>
            <person name="Wang Y."/>
            <person name="Mondo S."/>
            <person name="Ahrendt S."/>
            <person name="Andreopoulos W."/>
            <person name="Barry K."/>
            <person name="Beard J."/>
            <person name="Benny G.L."/>
            <person name="Blankenship S."/>
            <person name="Bonito G."/>
            <person name="Cuomo C."/>
            <person name="Desiro A."/>
            <person name="Gervers K.A."/>
            <person name="Hundley H."/>
            <person name="Kuo A."/>
            <person name="LaButti K."/>
            <person name="Lang B.F."/>
            <person name="Lipzen A."/>
            <person name="O'Donnell K."/>
            <person name="Pangilinan J."/>
            <person name="Reynolds N."/>
            <person name="Sandor L."/>
            <person name="Smith M.E."/>
            <person name="Tsang A."/>
            <person name="Grigoriev I.V."/>
            <person name="Stajich J.E."/>
            <person name="Spatafora J.W."/>
        </authorList>
    </citation>
    <scope>NUCLEOTIDE SEQUENCE</scope>
    <source>
        <strain evidence="6">RSA 2281</strain>
    </source>
</reference>
<dbReference type="Pfam" id="PF13432">
    <property type="entry name" value="TPR_16"/>
    <property type="match status" value="2"/>
</dbReference>
<dbReference type="InterPro" id="IPR036869">
    <property type="entry name" value="J_dom_sf"/>
</dbReference>
<dbReference type="Pfam" id="PF13181">
    <property type="entry name" value="TPR_8"/>
    <property type="match status" value="2"/>
</dbReference>
<evidence type="ECO:0000256" key="1">
    <source>
        <dbReference type="ARBA" id="ARBA00022737"/>
    </source>
</evidence>
<keyword evidence="2 3" id="KW-0802">TPR repeat</keyword>
<evidence type="ECO:0000313" key="6">
    <source>
        <dbReference type="EMBL" id="KAI9276765.1"/>
    </source>
</evidence>
<dbReference type="Gene3D" id="1.25.40.10">
    <property type="entry name" value="Tetratricopeptide repeat domain"/>
    <property type="match status" value="1"/>
</dbReference>
<accession>A0AAD5PJF3</accession>
<dbReference type="SMART" id="SM00028">
    <property type="entry name" value="TPR"/>
    <property type="match status" value="7"/>
</dbReference>
<dbReference type="CDD" id="cd06257">
    <property type="entry name" value="DnaJ"/>
    <property type="match status" value="1"/>
</dbReference>
<dbReference type="PANTHER" id="PTHR45188">
    <property type="entry name" value="DNAJ PROTEIN P58IPK HOMOLOG"/>
    <property type="match status" value="1"/>
</dbReference>
<feature type="repeat" description="TPR" evidence="3">
    <location>
        <begin position="14"/>
        <end position="47"/>
    </location>
</feature>
<dbReference type="InterPro" id="IPR011990">
    <property type="entry name" value="TPR-like_helical_dom_sf"/>
</dbReference>
<dbReference type="FunFam" id="1.10.287.110:FF:000055">
    <property type="entry name" value="DnaJ subfamily C member 7"/>
    <property type="match status" value="1"/>
</dbReference>
<sequence length="527" mass="57825">MTHSPMDVDPALSAEEIKAKANQEYKAGNYNEAVKLYTEAIEASPKTATYYANRAAALTMQGKYKEAADDCRSATDLDPKNVKAFLRAGKCHLNLGNLEEATRQYEHACQLDNSNAQTQRECQNLQSVKQYIGQMEAFMNGNQYGLAGNSLDRAITFIDGERLPIKWNIWRTECALGQKKWSEASRLVNYLVRLDTQNPDVLYLRARVFYGQGDNAKAIAHCMEALRCDPDFSKARILVKKARALEAQKEKGNAAFKSNNLQEAYDAYTSALEIDDQNDALNSKLYSNRAAVLQKLKKFQEALDDCNKALKLDSEFTKVYSRRAACYMELEEYEDAVKDYRHLTEIDAGNREYRSLLQKAELELKKSQRKDYYKILGVSKSASDSEIKKAYRKLALQYHPDKNAGDAKAEARFKEVGEAYEVLSDPQKKSRYDSGVDLDTGMGMGGGFDAGGMDMNDVFAQFFAGGGGGGGFPGGGARFSQSSSPFGDAGFGGGFPGGGAGFGGGFPGGGAGGSRRSAPGNFSFHFG</sequence>
<reference evidence="6" key="2">
    <citation type="submission" date="2023-02" db="EMBL/GenBank/DDBJ databases">
        <authorList>
            <consortium name="DOE Joint Genome Institute"/>
            <person name="Mondo S.J."/>
            <person name="Chang Y."/>
            <person name="Wang Y."/>
            <person name="Ahrendt S."/>
            <person name="Andreopoulos W."/>
            <person name="Barry K."/>
            <person name="Beard J."/>
            <person name="Benny G.L."/>
            <person name="Blankenship S."/>
            <person name="Bonito G."/>
            <person name="Cuomo C."/>
            <person name="Desiro A."/>
            <person name="Gervers K.A."/>
            <person name="Hundley H."/>
            <person name="Kuo A."/>
            <person name="LaButti K."/>
            <person name="Lang B.F."/>
            <person name="Lipzen A."/>
            <person name="O'Donnell K."/>
            <person name="Pangilinan J."/>
            <person name="Reynolds N."/>
            <person name="Sandor L."/>
            <person name="Smith M.W."/>
            <person name="Tsang A."/>
            <person name="Grigoriev I.V."/>
            <person name="Stajich J.E."/>
            <person name="Spatafora J.W."/>
        </authorList>
    </citation>
    <scope>NUCLEOTIDE SEQUENCE</scope>
    <source>
        <strain evidence="6">RSA 2281</strain>
    </source>
</reference>
<dbReference type="PRINTS" id="PR00625">
    <property type="entry name" value="JDOMAIN"/>
</dbReference>
<dbReference type="Pfam" id="PF00226">
    <property type="entry name" value="DnaJ"/>
    <property type="match status" value="1"/>
</dbReference>
<dbReference type="SMART" id="SM00271">
    <property type="entry name" value="DnaJ"/>
    <property type="match status" value="1"/>
</dbReference>
<keyword evidence="1" id="KW-0677">Repeat</keyword>
<feature type="repeat" description="TPR" evidence="3">
    <location>
        <begin position="82"/>
        <end position="115"/>
    </location>
</feature>